<accession>A0A410P4J1</accession>
<dbReference type="KEGG" id="vai:BU251_04480"/>
<reference evidence="1 2" key="1">
    <citation type="submission" date="2017-01" db="EMBL/GenBank/DDBJ databases">
        <title>First insights into the biology of 'candidatus Vampirococcus archaeovorus'.</title>
        <authorList>
            <person name="Kizina J."/>
            <person name="Jordan S."/>
            <person name="Stueber K."/>
            <person name="Reinhardt R."/>
            <person name="Harder J."/>
        </authorList>
    </citation>
    <scope>NUCLEOTIDE SEQUENCE [LARGE SCALE GENOMIC DNA]</scope>
    <source>
        <strain evidence="1 2">LiM</strain>
    </source>
</reference>
<evidence type="ECO:0000313" key="2">
    <source>
        <dbReference type="Proteomes" id="UP000287243"/>
    </source>
</evidence>
<protein>
    <submittedName>
        <fullName evidence="1">Uncharacterized protein</fullName>
    </submittedName>
</protein>
<organism evidence="1 2">
    <name type="scientific">Velamenicoccus archaeovorus</name>
    <dbReference type="NCBI Taxonomy" id="1930593"/>
    <lineage>
        <taxon>Bacteria</taxon>
        <taxon>Pseudomonadati</taxon>
        <taxon>Candidatus Omnitrophota</taxon>
        <taxon>Candidatus Velamenicoccus</taxon>
    </lineage>
</organism>
<name>A0A410P4J1_VELA1</name>
<dbReference type="EMBL" id="CP019384">
    <property type="protein sequence ID" value="QAT17043.1"/>
    <property type="molecule type" value="Genomic_DNA"/>
</dbReference>
<proteinExistence type="predicted"/>
<sequence length="192" mass="22387">MKKEISDHIASTFFEKKKKPPRKKDRKTLSKRILLFLLTALFILAAIKIVTTTNFRGVQVGRRLGLVKHDGPFRLSYNFLNRATSRIETLAIDIPEIDLREYKSVRFSLRMMDDDSQKDGIVKVSLTNKRKETSSLYIRSIGPSWKIIEIPRENFHALNDWSHLDQLAFSVEEWNLRRKKGVLLIDGVEFVK</sequence>
<dbReference type="Proteomes" id="UP000287243">
    <property type="component" value="Chromosome"/>
</dbReference>
<keyword evidence="2" id="KW-1185">Reference proteome</keyword>
<gene>
    <name evidence="1" type="ORF">BU251_04480</name>
</gene>
<evidence type="ECO:0000313" key="1">
    <source>
        <dbReference type="EMBL" id="QAT17043.1"/>
    </source>
</evidence>
<dbReference type="AlphaFoldDB" id="A0A410P4J1"/>
<dbReference type="RefSeq" id="WP_128699684.1">
    <property type="nucleotide sequence ID" value="NZ_CP019384.1"/>
</dbReference>